<reference evidence="1" key="1">
    <citation type="submission" date="2018-05" db="EMBL/GenBank/DDBJ databases">
        <authorList>
            <person name="Lanie J.A."/>
            <person name="Ng W.-L."/>
            <person name="Kazmierczak K.M."/>
            <person name="Andrzejewski T.M."/>
            <person name="Davidsen T.M."/>
            <person name="Wayne K.J."/>
            <person name="Tettelin H."/>
            <person name="Glass J.I."/>
            <person name="Rusch D."/>
            <person name="Podicherti R."/>
            <person name="Tsui H.-C.T."/>
            <person name="Winkler M.E."/>
        </authorList>
    </citation>
    <scope>NUCLEOTIDE SEQUENCE</scope>
</reference>
<accession>A0A382TVA2</accession>
<dbReference type="EMBL" id="UINC01139448">
    <property type="protein sequence ID" value="SVD26000.1"/>
    <property type="molecule type" value="Genomic_DNA"/>
</dbReference>
<proteinExistence type="predicted"/>
<evidence type="ECO:0000313" key="1">
    <source>
        <dbReference type="EMBL" id="SVD26000.1"/>
    </source>
</evidence>
<protein>
    <submittedName>
        <fullName evidence="1">Uncharacterized protein</fullName>
    </submittedName>
</protein>
<organism evidence="1">
    <name type="scientific">marine metagenome</name>
    <dbReference type="NCBI Taxonomy" id="408172"/>
    <lineage>
        <taxon>unclassified sequences</taxon>
        <taxon>metagenomes</taxon>
        <taxon>ecological metagenomes</taxon>
    </lineage>
</organism>
<sequence length="49" mass="5487">MNSATTTAETGTGMDRAEWLVGVKEQKYAGLGLACWDHRVAFYFNRSFV</sequence>
<gene>
    <name evidence="1" type="ORF">METZ01_LOCUS378854</name>
</gene>
<dbReference type="AlphaFoldDB" id="A0A382TVA2"/>
<name>A0A382TVA2_9ZZZZ</name>